<evidence type="ECO:0000256" key="2">
    <source>
        <dbReference type="SAM" id="Phobius"/>
    </source>
</evidence>
<keyword evidence="2" id="KW-0812">Transmembrane</keyword>
<feature type="compositionally biased region" description="Low complexity" evidence="1">
    <location>
        <begin position="427"/>
        <end position="445"/>
    </location>
</feature>
<feature type="compositionally biased region" description="Low complexity" evidence="1">
    <location>
        <begin position="228"/>
        <end position="251"/>
    </location>
</feature>
<feature type="region of interest" description="Disordered" evidence="1">
    <location>
        <begin position="327"/>
        <end position="376"/>
    </location>
</feature>
<keyword evidence="4" id="KW-1185">Reference proteome</keyword>
<name>A0ABY3WE11_9MICC</name>
<evidence type="ECO:0000313" key="3">
    <source>
        <dbReference type="EMBL" id="UNK46562.1"/>
    </source>
</evidence>
<sequence length="519" mass="52028">MSQSSQTHGTAGTAVAGPFTARDLVVGIGIILLFLSSVLPLEVLRGIGVNLWNSAGLFQLALGILLPAVVLVLFVVRRLAPQTPLRIGSLSVDQFASVVASLALAFYFLTIVTIYSVSGIIGFIGALVLFAGTVCARWIPQLAADFVGRPETPAHPVARDAVPAAHRPKAPQPAAQRPASAAAEYGTDAASQHQTVSAGAAGAYGSAAPAAAGWDQSSAQQPSTGQFAAPSGTGAAGVAGAAAAAQATQSPESSTDASTHTTGRETAATPAGVQQATELEADDSVAPGAADGEAVGIPVTEDSSGSSTTRAGALAAGGVARDVGYSAKTVVGSPNPGPGDGRRVPESARADVEAQERGNGTAQTRAGDPQAETAVPVGGAVGGAAAEQAGADGATAAAEPTAARTGATRADAVPETATAAMPSIASNAADRAPAEAASASSPISATREHYEEADEEYEAFWFAVGRTRPVLDENTGQVMFTVEPGSWILALQDRGDEFLVQHTDGRVGVLRDLTNIERA</sequence>
<feature type="region of interest" description="Disordered" evidence="1">
    <location>
        <begin position="427"/>
        <end position="451"/>
    </location>
</feature>
<protein>
    <submittedName>
        <fullName evidence="3">Uncharacterized protein</fullName>
    </submittedName>
</protein>
<accession>A0ABY3WE11</accession>
<feature type="compositionally biased region" description="Low complexity" evidence="1">
    <location>
        <begin position="391"/>
        <end position="411"/>
    </location>
</feature>
<feature type="region of interest" description="Disordered" evidence="1">
    <location>
        <begin position="391"/>
        <end position="412"/>
    </location>
</feature>
<keyword evidence="2" id="KW-0472">Membrane</keyword>
<feature type="region of interest" description="Disordered" evidence="1">
    <location>
        <begin position="213"/>
        <end position="312"/>
    </location>
</feature>
<evidence type="ECO:0000256" key="1">
    <source>
        <dbReference type="SAM" id="MobiDB-lite"/>
    </source>
</evidence>
<feature type="compositionally biased region" description="Low complexity" evidence="1">
    <location>
        <begin position="302"/>
        <end position="312"/>
    </location>
</feature>
<organism evidence="3 4">
    <name type="scientific">Arthrobacter sulfonylureivorans</name>
    <dbReference type="NCBI Taxonomy" id="2486855"/>
    <lineage>
        <taxon>Bacteria</taxon>
        <taxon>Bacillati</taxon>
        <taxon>Actinomycetota</taxon>
        <taxon>Actinomycetes</taxon>
        <taxon>Micrococcales</taxon>
        <taxon>Micrococcaceae</taxon>
        <taxon>Arthrobacter</taxon>
    </lineage>
</organism>
<gene>
    <name evidence="3" type="ORF">MNQ99_04145</name>
</gene>
<feature type="region of interest" description="Disordered" evidence="1">
    <location>
        <begin position="161"/>
        <end position="190"/>
    </location>
</feature>
<feature type="transmembrane region" description="Helical" evidence="2">
    <location>
        <begin position="56"/>
        <end position="75"/>
    </location>
</feature>
<keyword evidence="2" id="KW-1133">Transmembrane helix</keyword>
<feature type="compositionally biased region" description="Basic and acidic residues" evidence="1">
    <location>
        <begin position="340"/>
        <end position="356"/>
    </location>
</feature>
<feature type="transmembrane region" description="Helical" evidence="2">
    <location>
        <begin position="95"/>
        <end position="115"/>
    </location>
</feature>
<dbReference type="Proteomes" id="UP000829069">
    <property type="component" value="Chromosome"/>
</dbReference>
<evidence type="ECO:0000313" key="4">
    <source>
        <dbReference type="Proteomes" id="UP000829069"/>
    </source>
</evidence>
<feature type="transmembrane region" description="Helical" evidence="2">
    <location>
        <begin position="24"/>
        <end position="44"/>
    </location>
</feature>
<dbReference type="EMBL" id="CP093326">
    <property type="protein sequence ID" value="UNK46562.1"/>
    <property type="molecule type" value="Genomic_DNA"/>
</dbReference>
<feature type="compositionally biased region" description="Low complexity" evidence="1">
    <location>
        <begin position="172"/>
        <end position="183"/>
    </location>
</feature>
<feature type="compositionally biased region" description="Polar residues" evidence="1">
    <location>
        <begin position="252"/>
        <end position="261"/>
    </location>
</feature>
<proteinExistence type="predicted"/>
<reference evidence="3 4" key="1">
    <citation type="submission" date="2022-03" db="EMBL/GenBank/DDBJ databases">
        <title>Isotopic signatures of nitrous oxide derived from detoxification processes.</title>
        <authorList>
            <person name="Behrendt U."/>
            <person name="Buchen C."/>
            <person name="Well R."/>
            <person name="Ulrich A."/>
            <person name="Rohe L."/>
            <person name="Kolb S."/>
            <person name="Schloter M."/>
            <person name="Horn M.A."/>
            <person name="Augustin J."/>
        </authorList>
    </citation>
    <scope>NUCLEOTIDE SEQUENCE [LARGE SCALE GENOMIC DNA]</scope>
    <source>
        <strain evidence="3 4">S4-C24</strain>
    </source>
</reference>
<dbReference type="RefSeq" id="WP_241914549.1">
    <property type="nucleotide sequence ID" value="NZ_CP093326.1"/>
</dbReference>